<keyword evidence="1" id="KW-0413">Isomerase</keyword>
<dbReference type="InterPro" id="IPR036237">
    <property type="entry name" value="Xyl_isomerase-like_sf"/>
</dbReference>
<dbReference type="OrthoDB" id="9786584at2"/>
<evidence type="ECO:0000256" key="1">
    <source>
        <dbReference type="ARBA" id="ARBA00023235"/>
    </source>
</evidence>
<keyword evidence="4" id="KW-1185">Reference proteome</keyword>
<dbReference type="Gene3D" id="3.20.20.150">
    <property type="entry name" value="Divalent-metal-dependent TIM barrel enzymes"/>
    <property type="match status" value="1"/>
</dbReference>
<dbReference type="GO" id="GO:0004519">
    <property type="term" value="F:endonuclease activity"/>
    <property type="evidence" value="ECO:0007669"/>
    <property type="project" value="UniProtKB-KW"/>
</dbReference>
<dbReference type="InterPro" id="IPR013022">
    <property type="entry name" value="Xyl_isomerase-like_TIM-brl"/>
</dbReference>
<evidence type="ECO:0000259" key="2">
    <source>
        <dbReference type="Pfam" id="PF01261"/>
    </source>
</evidence>
<proteinExistence type="predicted"/>
<dbReference type="PANTHER" id="PTHR43489:SF7">
    <property type="entry name" value="3-DEHYDRO-D-GULOSIDE 4-EPIMERASE-RELATED"/>
    <property type="match status" value="1"/>
</dbReference>
<dbReference type="PANTHER" id="PTHR43489">
    <property type="entry name" value="ISOMERASE"/>
    <property type="match status" value="1"/>
</dbReference>
<dbReference type="AlphaFoldDB" id="A0A136Q4I0"/>
<dbReference type="SMR" id="A0A136Q4I0"/>
<keyword evidence="3" id="KW-0378">Hydrolase</keyword>
<dbReference type="SUPFAM" id="SSF51658">
    <property type="entry name" value="Xylose isomerase-like"/>
    <property type="match status" value="1"/>
</dbReference>
<keyword evidence="3" id="KW-0540">Nuclease</keyword>
<dbReference type="EMBL" id="LSZW01000061">
    <property type="protein sequence ID" value="KXK65557.1"/>
    <property type="molecule type" value="Genomic_DNA"/>
</dbReference>
<accession>A0A136Q4I0</accession>
<gene>
    <name evidence="3" type="ORF">HMPREF3293_01771</name>
</gene>
<evidence type="ECO:0000313" key="3">
    <source>
        <dbReference type="EMBL" id="KXK65557.1"/>
    </source>
</evidence>
<keyword evidence="3" id="KW-0255">Endonuclease</keyword>
<protein>
    <submittedName>
        <fullName evidence="3">AP endonuclease, family 2</fullName>
    </submittedName>
</protein>
<reference evidence="4" key="1">
    <citation type="submission" date="2016-02" db="EMBL/GenBank/DDBJ databases">
        <authorList>
            <person name="Mitreva M."/>
            <person name="Pepin K.H."/>
            <person name="Mihindukulasuriya K.A."/>
            <person name="Fulton R."/>
            <person name="Fronick C."/>
            <person name="O'Laughlin M."/>
            <person name="Miner T."/>
            <person name="Herter B."/>
            <person name="Rosa B.A."/>
            <person name="Cordes M."/>
            <person name="Tomlinson C."/>
            <person name="Wollam A."/>
            <person name="Palsikar V.B."/>
            <person name="Mardis E.R."/>
            <person name="Wilson R.K."/>
        </authorList>
    </citation>
    <scope>NUCLEOTIDE SEQUENCE [LARGE SCALE GENOMIC DNA]</scope>
    <source>
        <strain evidence="4">DSM 22607</strain>
    </source>
</reference>
<dbReference type="RefSeq" id="WP_066519968.1">
    <property type="nucleotide sequence ID" value="NZ_CABMOF010000002.1"/>
</dbReference>
<dbReference type="KEGG" id="cmiu:B1H56_11560"/>
<dbReference type="GO" id="GO:0016853">
    <property type="term" value="F:isomerase activity"/>
    <property type="evidence" value="ECO:0007669"/>
    <property type="project" value="UniProtKB-KW"/>
</dbReference>
<dbReference type="PATRIC" id="fig|626937.4.peg.1749"/>
<dbReference type="InterPro" id="IPR050417">
    <property type="entry name" value="Sugar_Epim/Isomerase"/>
</dbReference>
<dbReference type="Pfam" id="PF01261">
    <property type="entry name" value="AP_endonuc_2"/>
    <property type="match status" value="1"/>
</dbReference>
<dbReference type="STRING" id="626937.HMPREF3293_01771"/>
<dbReference type="Proteomes" id="UP000070366">
    <property type="component" value="Unassembled WGS sequence"/>
</dbReference>
<name>A0A136Q4I0_9FIRM</name>
<evidence type="ECO:0000313" key="4">
    <source>
        <dbReference type="Proteomes" id="UP000070366"/>
    </source>
</evidence>
<comment type="caution">
    <text evidence="3">The sequence shown here is derived from an EMBL/GenBank/DDBJ whole genome shotgun (WGS) entry which is preliminary data.</text>
</comment>
<feature type="domain" description="Xylose isomerase-like TIM barrel" evidence="2">
    <location>
        <begin position="23"/>
        <end position="249"/>
    </location>
</feature>
<sequence>MKYGLLYHYWSDGWSCDYPKTAEKIKKAGFDVMEIGGDHLSRMNAAEMDALRRAAVDLGLELSVNIGPARDQDLASEDKATREHGIAYLTDVLKRMDGIGCRMMIGALYTFWPADFSVENDKERAWDRSIDSLRELARAAEDLGSTCSLEILNRYEGYILNTCEEGLRYLERIGSPSMKLLLDTFHMSIEEDSLPGAIRLAGSRLGHMHLGEGNRKLPGLGSLPWAEIGQALRDAHFDGFAVIEPFMRYGGQIAKDIHLWHDFFPGATEAEMDRMLADSLAFLKQHFEA</sequence>
<organism evidence="3 4">
    <name type="scientific">Christensenella minuta</name>
    <dbReference type="NCBI Taxonomy" id="626937"/>
    <lineage>
        <taxon>Bacteria</taxon>
        <taxon>Bacillati</taxon>
        <taxon>Bacillota</taxon>
        <taxon>Clostridia</taxon>
        <taxon>Christensenellales</taxon>
        <taxon>Christensenellaceae</taxon>
        <taxon>Christensenella</taxon>
    </lineage>
</organism>